<protein>
    <submittedName>
        <fullName evidence="1">Uncharacterized protein</fullName>
    </submittedName>
</protein>
<evidence type="ECO:0000313" key="2">
    <source>
        <dbReference type="Proteomes" id="UP001294412"/>
    </source>
</evidence>
<evidence type="ECO:0000313" key="1">
    <source>
        <dbReference type="EMBL" id="MDY8107633.1"/>
    </source>
</evidence>
<dbReference type="EMBL" id="JAXLPB010000001">
    <property type="protein sequence ID" value="MDY8107633.1"/>
    <property type="molecule type" value="Genomic_DNA"/>
</dbReference>
<sequence length="50" mass="5468">MEANLRAVGRTDDILDVPRAMVHCLGETKAGLLTLHMPARDAIFNPDPPK</sequence>
<gene>
    <name evidence="1" type="ORF">U0C82_00530</name>
</gene>
<accession>A0ABU5HYK0</accession>
<keyword evidence="2" id="KW-1185">Reference proteome</keyword>
<reference evidence="1 2" key="1">
    <citation type="submission" date="2023-12" db="EMBL/GenBank/DDBJ databases">
        <title>Description of Novel Strain Fulvimarina sp. 2208YS6-2-32 isolated from Uroteuthis (Photololigo) edulis.</title>
        <authorList>
            <person name="Park J.-S."/>
        </authorList>
    </citation>
    <scope>NUCLEOTIDE SEQUENCE [LARGE SCALE GENOMIC DNA]</scope>
    <source>
        <strain evidence="1 2">2208YS6-2-32</strain>
    </source>
</reference>
<organism evidence="1 2">
    <name type="scientific">Fulvimarina uroteuthidis</name>
    <dbReference type="NCBI Taxonomy" id="3098149"/>
    <lineage>
        <taxon>Bacteria</taxon>
        <taxon>Pseudomonadati</taxon>
        <taxon>Pseudomonadota</taxon>
        <taxon>Alphaproteobacteria</taxon>
        <taxon>Hyphomicrobiales</taxon>
        <taxon>Aurantimonadaceae</taxon>
        <taxon>Fulvimarina</taxon>
    </lineage>
</organism>
<comment type="caution">
    <text evidence="1">The sequence shown here is derived from an EMBL/GenBank/DDBJ whole genome shotgun (WGS) entry which is preliminary data.</text>
</comment>
<dbReference type="Proteomes" id="UP001294412">
    <property type="component" value="Unassembled WGS sequence"/>
</dbReference>
<name>A0ABU5HYK0_9HYPH</name>
<dbReference type="RefSeq" id="WP_322184814.1">
    <property type="nucleotide sequence ID" value="NZ_JAXLPB010000001.1"/>
</dbReference>
<proteinExistence type="predicted"/>